<gene>
    <name evidence="2" type="ORF">RUA4292_03036</name>
</gene>
<organism evidence="2 3">
    <name type="scientific">Ruegeria atlantica</name>
    <dbReference type="NCBI Taxonomy" id="81569"/>
    <lineage>
        <taxon>Bacteria</taxon>
        <taxon>Pseudomonadati</taxon>
        <taxon>Pseudomonadota</taxon>
        <taxon>Alphaproteobacteria</taxon>
        <taxon>Rhodobacterales</taxon>
        <taxon>Roseobacteraceae</taxon>
        <taxon>Ruegeria</taxon>
    </lineage>
</organism>
<dbReference type="Proteomes" id="UP000050783">
    <property type="component" value="Unassembled WGS sequence"/>
</dbReference>
<feature type="transmembrane region" description="Helical" evidence="1">
    <location>
        <begin position="29"/>
        <end position="51"/>
    </location>
</feature>
<dbReference type="EMBL" id="CYPU01000049">
    <property type="protein sequence ID" value="CUH48846.1"/>
    <property type="molecule type" value="Genomic_DNA"/>
</dbReference>
<dbReference type="AlphaFoldDB" id="A0A0P1EFR8"/>
<accession>A0A0P1EFR8</accession>
<evidence type="ECO:0000256" key="1">
    <source>
        <dbReference type="SAM" id="Phobius"/>
    </source>
</evidence>
<reference evidence="2 3" key="1">
    <citation type="submission" date="2015-09" db="EMBL/GenBank/DDBJ databases">
        <authorList>
            <consortium name="Swine Surveillance"/>
        </authorList>
    </citation>
    <scope>NUCLEOTIDE SEQUENCE [LARGE SCALE GENOMIC DNA]</scope>
    <source>
        <strain evidence="2 3">CECT 4292</strain>
    </source>
</reference>
<keyword evidence="1" id="KW-0472">Membrane</keyword>
<evidence type="ECO:0000313" key="3">
    <source>
        <dbReference type="Proteomes" id="UP000050783"/>
    </source>
</evidence>
<proteinExistence type="predicted"/>
<evidence type="ECO:0000313" key="2">
    <source>
        <dbReference type="EMBL" id="CUH48846.1"/>
    </source>
</evidence>
<protein>
    <submittedName>
        <fullName evidence="2">Uncharacterized protein</fullName>
    </submittedName>
</protein>
<keyword evidence="1" id="KW-0812">Transmembrane</keyword>
<name>A0A0P1EFR8_9RHOB</name>
<sequence>MFSSTCSEKAPRLTSNTITVSVSQLVRMAAAFIITVTISIGSVAACGFDLVKPERSSIDWIVDAEKLVIARPRADNAFAYGVSELLVGSTSDIELPGLVSSTVRRQLALNLEDGILFAHVSGIDDGIAGSGWRIVAQVDNVFRPVLNTALAHRKEWRAGYEQSRQDFVDGLQGNSDPNIRALVISEFDKMPYERLRTMDIRIPPQELLKELWTKQGYPYQAIRVLLLGLSDDYAAREEVHAFIDRAEDWDWANNLGAFSAALVELDGAKGAQKLADRLLLDPSQPLQKLEEVIMAFAAINKLAEPDVQTAIGLAISDFVALRPGAGEIVARQFAAVSDWSQAATLQTLVRQRSISGLTGVLTVSVYLAQAREANLSAGVGGQPDG</sequence>
<keyword evidence="1" id="KW-1133">Transmembrane helix</keyword>